<dbReference type="OrthoDB" id="221723at2157"/>
<organism evidence="1 2">
    <name type="scientific">Halosimplex pelagicum</name>
    <dbReference type="NCBI Taxonomy" id="869886"/>
    <lineage>
        <taxon>Archaea</taxon>
        <taxon>Methanobacteriati</taxon>
        <taxon>Methanobacteriota</taxon>
        <taxon>Stenosarchaea group</taxon>
        <taxon>Halobacteria</taxon>
        <taxon>Halobacteriales</taxon>
        <taxon>Haloarculaceae</taxon>
        <taxon>Halosimplex</taxon>
    </lineage>
</organism>
<dbReference type="KEGG" id="hpel:HZS54_18015"/>
<dbReference type="RefSeq" id="WP_179918461.1">
    <property type="nucleotide sequence ID" value="NZ_CP058909.1"/>
</dbReference>
<dbReference type="EMBL" id="CP058909">
    <property type="protein sequence ID" value="QLH83412.1"/>
    <property type="molecule type" value="Genomic_DNA"/>
</dbReference>
<reference evidence="1 2" key="1">
    <citation type="submission" date="2020-07" db="EMBL/GenBank/DDBJ databases">
        <title>Halosimplex litoreum sp. nov. and Halosimplex rubrum sp. nov., isolated from different salt environments.</title>
        <authorList>
            <person name="Cui H."/>
        </authorList>
    </citation>
    <scope>NUCLEOTIDE SEQUENCE [LARGE SCALE GENOMIC DNA]</scope>
    <source>
        <strain evidence="1 2">R2</strain>
    </source>
</reference>
<dbReference type="AlphaFoldDB" id="A0A7D5TUN3"/>
<evidence type="ECO:0000313" key="2">
    <source>
        <dbReference type="Proteomes" id="UP000509346"/>
    </source>
</evidence>
<evidence type="ECO:0000313" key="1">
    <source>
        <dbReference type="EMBL" id="QLH83412.1"/>
    </source>
</evidence>
<dbReference type="Proteomes" id="UP000509346">
    <property type="component" value="Chromosome"/>
</dbReference>
<name>A0A7D5TUN3_9EURY</name>
<dbReference type="GeneID" id="56084526"/>
<sequence>MLRSKRPDRIEHEKVNGETATTRFYLSDPDYEARVEVSRSESWEFGVDDEGVAELVSTTDSVDDLAAEAELPDWLVEMLYGFGLSEIER</sequence>
<gene>
    <name evidence="1" type="ORF">HZS54_18015</name>
</gene>
<accession>A0A7D5TUN3</accession>
<keyword evidence="2" id="KW-1185">Reference proteome</keyword>
<protein>
    <submittedName>
        <fullName evidence="1">Uncharacterized protein</fullName>
    </submittedName>
</protein>
<proteinExistence type="predicted"/>